<dbReference type="Proteomes" id="UP000005408">
    <property type="component" value="Unassembled WGS sequence"/>
</dbReference>
<keyword evidence="5 9" id="KW-0863">Zinc-finger</keyword>
<feature type="region of interest" description="Disordered" evidence="10">
    <location>
        <begin position="1"/>
        <end position="21"/>
    </location>
</feature>
<feature type="region of interest" description="Disordered" evidence="10">
    <location>
        <begin position="339"/>
        <end position="394"/>
    </location>
</feature>
<dbReference type="EnsemblMetazoa" id="G14665.3">
    <property type="protein sequence ID" value="G14665.3:cds"/>
    <property type="gene ID" value="G14665"/>
</dbReference>
<keyword evidence="7" id="KW-0238">DNA-binding</keyword>
<dbReference type="OrthoDB" id="3214149at2759"/>
<feature type="compositionally biased region" description="Polar residues" evidence="10">
    <location>
        <begin position="360"/>
        <end position="369"/>
    </location>
</feature>
<dbReference type="FunFam" id="3.30.160.60:FF:000035">
    <property type="entry name" value="Zinc finger protein ZIC 1"/>
    <property type="match status" value="1"/>
</dbReference>
<dbReference type="SMART" id="SM00355">
    <property type="entry name" value="ZnF_C2H2"/>
    <property type="match status" value="5"/>
</dbReference>
<evidence type="ECO:0000313" key="12">
    <source>
        <dbReference type="EnsemblMetazoa" id="G14665.5:cds"/>
    </source>
</evidence>
<dbReference type="InterPro" id="IPR036236">
    <property type="entry name" value="Znf_C2H2_sf"/>
</dbReference>
<organism evidence="12 13">
    <name type="scientific">Magallana gigas</name>
    <name type="common">Pacific oyster</name>
    <name type="synonym">Crassostrea gigas</name>
    <dbReference type="NCBI Taxonomy" id="29159"/>
    <lineage>
        <taxon>Eukaryota</taxon>
        <taxon>Metazoa</taxon>
        <taxon>Spiralia</taxon>
        <taxon>Lophotrochozoa</taxon>
        <taxon>Mollusca</taxon>
        <taxon>Bivalvia</taxon>
        <taxon>Autobranchia</taxon>
        <taxon>Pteriomorphia</taxon>
        <taxon>Ostreida</taxon>
        <taxon>Ostreoidea</taxon>
        <taxon>Ostreidae</taxon>
        <taxon>Magallana</taxon>
    </lineage>
</organism>
<dbReference type="GO" id="GO:0008270">
    <property type="term" value="F:zinc ion binding"/>
    <property type="evidence" value="ECO:0007669"/>
    <property type="project" value="UniProtKB-KW"/>
</dbReference>
<keyword evidence="8" id="KW-0539">Nucleus</keyword>
<dbReference type="FunFam" id="3.30.160.60:FF:000039">
    <property type="entry name" value="Zinc finger protein ZIC 1"/>
    <property type="match status" value="1"/>
</dbReference>
<dbReference type="SUPFAM" id="SSF57667">
    <property type="entry name" value="beta-beta-alpha zinc fingers"/>
    <property type="match status" value="2"/>
</dbReference>
<dbReference type="PANTHER" id="PTHR45718:SF8">
    <property type="entry name" value="GLIS FAMILY ZINC FINGER 2"/>
    <property type="match status" value="1"/>
</dbReference>
<comment type="similarity">
    <text evidence="2">Belongs to the GLI C2H2-type zinc-finger protein family.</text>
</comment>
<keyword evidence="13" id="KW-1185">Reference proteome</keyword>
<dbReference type="GO" id="GO:0000978">
    <property type="term" value="F:RNA polymerase II cis-regulatory region sequence-specific DNA binding"/>
    <property type="evidence" value="ECO:0007669"/>
    <property type="project" value="TreeGrafter"/>
</dbReference>
<evidence type="ECO:0000256" key="4">
    <source>
        <dbReference type="ARBA" id="ARBA00022737"/>
    </source>
</evidence>
<feature type="region of interest" description="Disordered" evidence="10">
    <location>
        <begin position="407"/>
        <end position="427"/>
    </location>
</feature>
<name>A0A8W8IM10_MAGGI</name>
<dbReference type="InterPro" id="IPR041643">
    <property type="entry name" value="Znf_ZIC"/>
</dbReference>
<evidence type="ECO:0000256" key="7">
    <source>
        <dbReference type="ARBA" id="ARBA00023125"/>
    </source>
</evidence>
<dbReference type="FunFam" id="3.30.160.60:FF:001330">
    <property type="entry name" value="Zinc finger protein ZIC 4"/>
    <property type="match status" value="1"/>
</dbReference>
<feature type="compositionally biased region" description="Polar residues" evidence="10">
    <location>
        <begin position="1"/>
        <end position="11"/>
    </location>
</feature>
<dbReference type="InterPro" id="IPR013087">
    <property type="entry name" value="Znf_C2H2_type"/>
</dbReference>
<evidence type="ECO:0000256" key="1">
    <source>
        <dbReference type="ARBA" id="ARBA00004123"/>
    </source>
</evidence>
<evidence type="ECO:0000256" key="2">
    <source>
        <dbReference type="ARBA" id="ARBA00010831"/>
    </source>
</evidence>
<evidence type="ECO:0000313" key="13">
    <source>
        <dbReference type="Proteomes" id="UP000005408"/>
    </source>
</evidence>
<dbReference type="Gene3D" id="3.30.160.60">
    <property type="entry name" value="Classic Zinc Finger"/>
    <property type="match status" value="4"/>
</dbReference>
<dbReference type="PROSITE" id="PS00028">
    <property type="entry name" value="ZINC_FINGER_C2H2_1"/>
    <property type="match status" value="3"/>
</dbReference>
<keyword evidence="6" id="KW-0862">Zinc</keyword>
<evidence type="ECO:0000256" key="8">
    <source>
        <dbReference type="ARBA" id="ARBA00023242"/>
    </source>
</evidence>
<dbReference type="Pfam" id="PF23561">
    <property type="entry name" value="zf-C2H2_15"/>
    <property type="match status" value="1"/>
</dbReference>
<comment type="subcellular location">
    <subcellularLocation>
        <location evidence="1">Nucleus</location>
    </subcellularLocation>
</comment>
<feature type="domain" description="C2H2-type" evidence="11">
    <location>
        <begin position="291"/>
        <end position="320"/>
    </location>
</feature>
<keyword evidence="4" id="KW-0677">Repeat</keyword>
<feature type="compositionally biased region" description="Polar residues" evidence="10">
    <location>
        <begin position="380"/>
        <end position="392"/>
    </location>
</feature>
<keyword evidence="3" id="KW-0479">Metal-binding</keyword>
<dbReference type="Pfam" id="PF18366">
    <property type="entry name" value="zf_ZIC"/>
    <property type="match status" value="1"/>
</dbReference>
<dbReference type="PROSITE" id="PS50157">
    <property type="entry name" value="ZINC_FINGER_C2H2_2"/>
    <property type="match status" value="4"/>
</dbReference>
<evidence type="ECO:0000256" key="10">
    <source>
        <dbReference type="SAM" id="MobiDB-lite"/>
    </source>
</evidence>
<dbReference type="FunFam" id="3.30.160.60:FF:000041">
    <property type="entry name" value="Zinc finger protein ZIC 1"/>
    <property type="match status" value="1"/>
</dbReference>
<dbReference type="OMA" id="TSEHMPL"/>
<dbReference type="EnsemblMetazoa" id="G14665.5">
    <property type="protein sequence ID" value="G14665.5:cds"/>
    <property type="gene ID" value="G14665"/>
</dbReference>
<evidence type="ECO:0000256" key="6">
    <source>
        <dbReference type="ARBA" id="ARBA00022833"/>
    </source>
</evidence>
<feature type="domain" description="C2H2-type" evidence="11">
    <location>
        <begin position="261"/>
        <end position="290"/>
    </location>
</feature>
<evidence type="ECO:0000256" key="9">
    <source>
        <dbReference type="PROSITE-ProRule" id="PRU00042"/>
    </source>
</evidence>
<evidence type="ECO:0000259" key="11">
    <source>
        <dbReference type="PROSITE" id="PS50157"/>
    </source>
</evidence>
<dbReference type="InterPro" id="IPR056436">
    <property type="entry name" value="Znf-C2H2_ZIC1-5/GLI1-3-like"/>
</dbReference>
<reference evidence="12" key="1">
    <citation type="submission" date="2022-08" db="UniProtKB">
        <authorList>
            <consortium name="EnsemblMetazoa"/>
        </authorList>
    </citation>
    <scope>IDENTIFICATION</scope>
    <source>
        <strain evidence="12">05x7-T-G4-1.051#20</strain>
    </source>
</reference>
<evidence type="ECO:0000256" key="5">
    <source>
        <dbReference type="ARBA" id="ARBA00022771"/>
    </source>
</evidence>
<dbReference type="GO" id="GO:0000981">
    <property type="term" value="F:DNA-binding transcription factor activity, RNA polymerase II-specific"/>
    <property type="evidence" value="ECO:0007669"/>
    <property type="project" value="TreeGrafter"/>
</dbReference>
<dbReference type="GO" id="GO:0005634">
    <property type="term" value="C:nucleus"/>
    <property type="evidence" value="ECO:0007669"/>
    <property type="project" value="UniProtKB-SubCell"/>
</dbReference>
<dbReference type="PANTHER" id="PTHR45718">
    <property type="entry name" value="TRANSCRIPTIONAL ACTIVATOR CUBITUS INTERRUPTUS"/>
    <property type="match status" value="1"/>
</dbReference>
<feature type="domain" description="C2H2-type" evidence="11">
    <location>
        <begin position="321"/>
        <end position="350"/>
    </location>
</feature>
<feature type="domain" description="C2H2-type" evidence="11">
    <location>
        <begin position="233"/>
        <end position="260"/>
    </location>
</feature>
<dbReference type="Pfam" id="PF00096">
    <property type="entry name" value="zf-C2H2"/>
    <property type="match status" value="2"/>
</dbReference>
<accession>A0A8W8IM10</accession>
<sequence length="472" mass="52672">MINPFMESSSHLGAGTLKLSPTNHMNDTGSYLHGHSNQYSVSSNGYGVPHSHHVNGYATRDLLLRRADHITIPGHETNGNSGMFGTPSASFHSHPSESSHMLLPGLQESSPFSSGHHVSNRFGFPSDVYSRMEQYNHMVPQRADHYTQPQSFNVSPVGGLNSMNIGSHGPGAFLRYMRQPIKQEHTCLWVDKDQHEPKKPCNKIFSTMHEIVNHLTVDHVGGPEQADHTCLWQDCARHGRPFKAKYKLVNHIRVHTGEKPFPCPFPGCGKVFARSENLKIHKRTHTGEKPFPCEFPGCDRRFANSSDRKKHSHVHTSDKPYLCKFRGCDKSYTHPSSLRKHMKAHGNMSPLPDGYESDDQSIGSESIPSPTIEKPRSLITPPSASSDHSSQPEVIPDARSCFTTEPDLVHKHSPNASPTLPIHPTATLPTSHQLNEWVICQNNGLQTSEHMPLTPFGNHLNSMHHQTLMQFS</sequence>
<protein>
    <recommendedName>
        <fullName evidence="11">C2H2-type domain-containing protein</fullName>
    </recommendedName>
</protein>
<evidence type="ECO:0000256" key="3">
    <source>
        <dbReference type="ARBA" id="ARBA00022723"/>
    </source>
</evidence>
<dbReference type="AlphaFoldDB" id="A0A8W8IM10"/>
<proteinExistence type="inferred from homology"/>
<dbReference type="InterPro" id="IPR043359">
    <property type="entry name" value="GLI-like"/>
</dbReference>